<organism evidence="1 2">
    <name type="scientific">Brassica rapa subsp. trilocularis</name>
    <dbReference type="NCBI Taxonomy" id="1813537"/>
    <lineage>
        <taxon>Eukaryota</taxon>
        <taxon>Viridiplantae</taxon>
        <taxon>Streptophyta</taxon>
        <taxon>Embryophyta</taxon>
        <taxon>Tracheophyta</taxon>
        <taxon>Spermatophyta</taxon>
        <taxon>Magnoliopsida</taxon>
        <taxon>eudicotyledons</taxon>
        <taxon>Gunneridae</taxon>
        <taxon>Pentapetalae</taxon>
        <taxon>rosids</taxon>
        <taxon>malvids</taxon>
        <taxon>Brassicales</taxon>
        <taxon>Brassicaceae</taxon>
        <taxon>Brassiceae</taxon>
        <taxon>Brassica</taxon>
    </lineage>
</organism>
<dbReference type="Proteomes" id="UP000823674">
    <property type="component" value="Chromosome A02"/>
</dbReference>
<evidence type="ECO:0000313" key="1">
    <source>
        <dbReference type="EMBL" id="KAG5410458.1"/>
    </source>
</evidence>
<name>A0ABQ7NI87_BRACM</name>
<gene>
    <name evidence="1" type="primary">A02g505780.1_BraROA</name>
    <name evidence="1" type="ORF">IGI04_006777</name>
</gene>
<protein>
    <submittedName>
        <fullName evidence="1">Uncharacterized protein</fullName>
    </submittedName>
</protein>
<keyword evidence="2" id="KW-1185">Reference proteome</keyword>
<reference evidence="1 2" key="1">
    <citation type="submission" date="2021-03" db="EMBL/GenBank/DDBJ databases">
        <authorList>
            <person name="King G.J."/>
            <person name="Bancroft I."/>
            <person name="Baten A."/>
            <person name="Bloomfield J."/>
            <person name="Borpatragohain P."/>
            <person name="He Z."/>
            <person name="Irish N."/>
            <person name="Irwin J."/>
            <person name="Liu K."/>
            <person name="Mauleon R.P."/>
            <person name="Moore J."/>
            <person name="Morris R."/>
            <person name="Ostergaard L."/>
            <person name="Wang B."/>
            <person name="Wells R."/>
        </authorList>
    </citation>
    <scope>NUCLEOTIDE SEQUENCE [LARGE SCALE GENOMIC DNA]</scope>
    <source>
        <strain evidence="1">R-o-18</strain>
        <tissue evidence="1">Leaf</tissue>
    </source>
</reference>
<dbReference type="EMBL" id="JADBGQ010000002">
    <property type="protein sequence ID" value="KAG5410458.1"/>
    <property type="molecule type" value="Genomic_DNA"/>
</dbReference>
<sequence length="71" mass="8020">MRETNLTLNLLIYGSTITTQLQEHGVLVDLLIFVSKRNITIGPRMKVVVMAMSKEQESSHMTCEGEELVLE</sequence>
<comment type="caution">
    <text evidence="1">The sequence shown here is derived from an EMBL/GenBank/DDBJ whole genome shotgun (WGS) entry which is preliminary data.</text>
</comment>
<proteinExistence type="predicted"/>
<accession>A0ABQ7NI87</accession>
<evidence type="ECO:0000313" key="2">
    <source>
        <dbReference type="Proteomes" id="UP000823674"/>
    </source>
</evidence>